<evidence type="ECO:0000256" key="2">
    <source>
        <dbReference type="SAM" id="SignalP"/>
    </source>
</evidence>
<evidence type="ECO:0000313" key="5">
    <source>
        <dbReference type="Proteomes" id="UP000790833"/>
    </source>
</evidence>
<feature type="domain" description="PPM-type phosphatase" evidence="3">
    <location>
        <begin position="62"/>
        <end position="323"/>
    </location>
</feature>
<dbReference type="InterPro" id="IPR039123">
    <property type="entry name" value="PPTC7"/>
</dbReference>
<keyword evidence="1" id="KW-0378">Hydrolase</keyword>
<dbReference type="EMBL" id="JAHMUF010000010">
    <property type="protein sequence ID" value="KAG7193815.1"/>
    <property type="molecule type" value="Genomic_DNA"/>
</dbReference>
<evidence type="ECO:0000259" key="3">
    <source>
        <dbReference type="PROSITE" id="PS51746"/>
    </source>
</evidence>
<sequence length="324" mass="35896">MASHRRKSRFKSPLIYFAVAFFAVVTAANSNVDSNIGSMIHYKIAVAYLPKDRSESNLFKRKSQHRSPALDSPTGEDNLFVSKQSTEGSIALGVADGVGGWLEAGYDSSAISRELCSALKVNFEADSTLSPKQLLDLAFKDVIQSPKVEIGGTTACLGVLTSDRTFKVANLGDSWCGVFRNFSLIHETGFQVHNFNTPYQLAKIPPQIVRQAELEGRRYIIDKPDMADEFEWKLQKNDLILFATDGVTDNVVPKDIELFLKDQFENDPSCKLETVLTKLVEEVAKVSKDTNFPSAFAQELSRLTGQKYLGGKEDDITIVLIKVD</sequence>
<keyword evidence="1" id="KW-0464">Manganese</keyword>
<dbReference type="GO" id="GO:0004722">
    <property type="term" value="F:protein serine/threonine phosphatase activity"/>
    <property type="evidence" value="ECO:0007669"/>
    <property type="project" value="UniProtKB-EC"/>
</dbReference>
<dbReference type="InterPro" id="IPR036457">
    <property type="entry name" value="PPM-type-like_dom_sf"/>
</dbReference>
<dbReference type="OrthoDB" id="60843at2759"/>
<keyword evidence="5" id="KW-1185">Reference proteome</keyword>
<evidence type="ECO:0000313" key="4">
    <source>
        <dbReference type="EMBL" id="KAG7193815.1"/>
    </source>
</evidence>
<dbReference type="Gene3D" id="3.60.40.10">
    <property type="entry name" value="PPM-type phosphatase domain"/>
    <property type="match status" value="1"/>
</dbReference>
<dbReference type="PANTHER" id="PTHR12320:SF1">
    <property type="entry name" value="PROTEIN PHOSPHATASE PTC7 HOMOLOG"/>
    <property type="match status" value="1"/>
</dbReference>
<dbReference type="PANTHER" id="PTHR12320">
    <property type="entry name" value="PROTEIN PHOSPHATASE 2C"/>
    <property type="match status" value="1"/>
</dbReference>
<dbReference type="Proteomes" id="UP000790833">
    <property type="component" value="Unassembled WGS sequence"/>
</dbReference>
<comment type="cofactor">
    <cofactor evidence="1">
        <name>Mn(2+)</name>
        <dbReference type="ChEBI" id="CHEBI:29035"/>
    </cofactor>
</comment>
<evidence type="ECO:0000256" key="1">
    <source>
        <dbReference type="RuleBase" id="RU366020"/>
    </source>
</evidence>
<feature type="chain" id="PRO_5040241688" description="Protein phosphatase" evidence="2">
    <location>
        <begin position="29"/>
        <end position="324"/>
    </location>
</feature>
<feature type="signal peptide" evidence="2">
    <location>
        <begin position="1"/>
        <end position="28"/>
    </location>
</feature>
<keyword evidence="1" id="KW-0479">Metal-binding</keyword>
<reference evidence="4" key="1">
    <citation type="submission" date="2021-03" db="EMBL/GenBank/DDBJ databases">
        <authorList>
            <person name="Palmer J.M."/>
        </authorList>
    </citation>
    <scope>NUCLEOTIDE SEQUENCE</scope>
    <source>
        <strain evidence="4">ARV_011</strain>
    </source>
</reference>
<dbReference type="CDD" id="cd00143">
    <property type="entry name" value="PP2Cc"/>
    <property type="match status" value="1"/>
</dbReference>
<comment type="catalytic activity">
    <reaction evidence="1">
        <text>O-phospho-L-threonyl-[protein] + H2O = L-threonyl-[protein] + phosphate</text>
        <dbReference type="Rhea" id="RHEA:47004"/>
        <dbReference type="Rhea" id="RHEA-COMP:11060"/>
        <dbReference type="Rhea" id="RHEA-COMP:11605"/>
        <dbReference type="ChEBI" id="CHEBI:15377"/>
        <dbReference type="ChEBI" id="CHEBI:30013"/>
        <dbReference type="ChEBI" id="CHEBI:43474"/>
        <dbReference type="ChEBI" id="CHEBI:61977"/>
        <dbReference type="EC" id="3.1.3.16"/>
    </reaction>
</comment>
<dbReference type="EC" id="3.1.3.16" evidence="1"/>
<comment type="catalytic activity">
    <reaction evidence="1">
        <text>O-phospho-L-seryl-[protein] + H2O = L-seryl-[protein] + phosphate</text>
        <dbReference type="Rhea" id="RHEA:20629"/>
        <dbReference type="Rhea" id="RHEA-COMP:9863"/>
        <dbReference type="Rhea" id="RHEA-COMP:11604"/>
        <dbReference type="ChEBI" id="CHEBI:15377"/>
        <dbReference type="ChEBI" id="CHEBI:29999"/>
        <dbReference type="ChEBI" id="CHEBI:43474"/>
        <dbReference type="ChEBI" id="CHEBI:83421"/>
        <dbReference type="EC" id="3.1.3.16"/>
    </reaction>
</comment>
<dbReference type="RefSeq" id="XP_043049363.1">
    <property type="nucleotide sequence ID" value="XM_043191351.1"/>
</dbReference>
<dbReference type="GO" id="GO:0046872">
    <property type="term" value="F:metal ion binding"/>
    <property type="evidence" value="ECO:0007669"/>
    <property type="project" value="UniProtKB-UniRule"/>
</dbReference>
<accession>A0A9P8AIK0</accession>
<comment type="cofactor">
    <cofactor evidence="1">
        <name>Mg(2+)</name>
        <dbReference type="ChEBI" id="CHEBI:18420"/>
    </cofactor>
</comment>
<dbReference type="AlphaFoldDB" id="A0A9P8AIK0"/>
<organism evidence="4 5">
    <name type="scientific">Scheffersomyces spartinae</name>
    <dbReference type="NCBI Taxonomy" id="45513"/>
    <lineage>
        <taxon>Eukaryota</taxon>
        <taxon>Fungi</taxon>
        <taxon>Dikarya</taxon>
        <taxon>Ascomycota</taxon>
        <taxon>Saccharomycotina</taxon>
        <taxon>Pichiomycetes</taxon>
        <taxon>Debaryomycetaceae</taxon>
        <taxon>Scheffersomyces</taxon>
    </lineage>
</organism>
<dbReference type="SUPFAM" id="SSF81606">
    <property type="entry name" value="PP2C-like"/>
    <property type="match status" value="1"/>
</dbReference>
<keyword evidence="1" id="KW-0460">Magnesium</keyword>
<proteinExistence type="inferred from homology"/>
<comment type="similarity">
    <text evidence="1">Belongs to the PP2C family.</text>
</comment>
<comment type="caution">
    <text evidence="4">The sequence shown here is derived from an EMBL/GenBank/DDBJ whole genome shotgun (WGS) entry which is preliminary data.</text>
</comment>
<dbReference type="PROSITE" id="PS51746">
    <property type="entry name" value="PPM_2"/>
    <property type="match status" value="1"/>
</dbReference>
<gene>
    <name evidence="4" type="ORF">KQ657_000509</name>
</gene>
<dbReference type="GeneID" id="66113883"/>
<protein>
    <recommendedName>
        <fullName evidence="1">Protein phosphatase</fullName>
        <ecNumber evidence="1">3.1.3.16</ecNumber>
    </recommendedName>
</protein>
<keyword evidence="2" id="KW-0732">Signal</keyword>
<dbReference type="SMART" id="SM00332">
    <property type="entry name" value="PP2Cc"/>
    <property type="match status" value="1"/>
</dbReference>
<keyword evidence="1" id="KW-0904">Protein phosphatase</keyword>
<dbReference type="InterPro" id="IPR001932">
    <property type="entry name" value="PPM-type_phosphatase-like_dom"/>
</dbReference>
<name>A0A9P8AIK0_9ASCO</name>
<dbReference type="FunFam" id="3.60.40.10:FF:000093">
    <property type="entry name" value="Type 2C protein Phosphatase"/>
    <property type="match status" value="1"/>
</dbReference>
<dbReference type="SMART" id="SM00331">
    <property type="entry name" value="PP2C_SIG"/>
    <property type="match status" value="1"/>
</dbReference>